<dbReference type="GO" id="GO:0009734">
    <property type="term" value="P:auxin-activated signaling pathway"/>
    <property type="evidence" value="ECO:0007669"/>
    <property type="project" value="InterPro"/>
</dbReference>
<comment type="subcellular location">
    <subcellularLocation>
        <location evidence="1">Membrane</location>
        <topology evidence="1">Multi-pass membrane protein</topology>
    </subcellularLocation>
</comment>
<dbReference type="InterPro" id="IPR018499">
    <property type="entry name" value="Tetraspanin/Peripherin"/>
</dbReference>
<name>A0A2G2WSR1_CAPBA</name>
<keyword evidence="8" id="KW-1185">Reference proteome</keyword>
<keyword evidence="5 6" id="KW-0472">Membrane</keyword>
<evidence type="ECO:0000256" key="1">
    <source>
        <dbReference type="ARBA" id="ARBA00004141"/>
    </source>
</evidence>
<dbReference type="OrthoDB" id="664300at2759"/>
<keyword evidence="3 6" id="KW-0812">Transmembrane</keyword>
<comment type="caution">
    <text evidence="7">The sequence shown here is derived from an EMBL/GenBank/DDBJ whole genome shotgun (WGS) entry which is preliminary data.</text>
</comment>
<dbReference type="EMBL" id="MLFT02000005">
    <property type="protein sequence ID" value="PHT48274.1"/>
    <property type="molecule type" value="Genomic_DNA"/>
</dbReference>
<feature type="transmembrane region" description="Helical" evidence="6">
    <location>
        <begin position="43"/>
        <end position="65"/>
    </location>
</feature>
<gene>
    <name evidence="7" type="ORF">CQW23_12482</name>
</gene>
<dbReference type="Proteomes" id="UP000224567">
    <property type="component" value="Unassembled WGS sequence"/>
</dbReference>
<evidence type="ECO:0000313" key="8">
    <source>
        <dbReference type="Proteomes" id="UP000224567"/>
    </source>
</evidence>
<reference evidence="8" key="2">
    <citation type="journal article" date="2017" name="J. Anim. Genet.">
        <title>Multiple reference genome sequences of hot pepper reveal the massive evolution of plant disease resistance genes by retroduplication.</title>
        <authorList>
            <person name="Kim S."/>
            <person name="Park J."/>
            <person name="Yeom S.-I."/>
            <person name="Kim Y.-M."/>
            <person name="Seo E."/>
            <person name="Kim K.-T."/>
            <person name="Kim M.-S."/>
            <person name="Lee J.M."/>
            <person name="Cheong K."/>
            <person name="Shin H.-S."/>
            <person name="Kim S.-B."/>
            <person name="Han K."/>
            <person name="Lee J."/>
            <person name="Park M."/>
            <person name="Lee H.-A."/>
            <person name="Lee H.-Y."/>
            <person name="Lee Y."/>
            <person name="Oh S."/>
            <person name="Lee J.H."/>
            <person name="Choi E."/>
            <person name="Choi E."/>
            <person name="Lee S.E."/>
            <person name="Jeon J."/>
            <person name="Kim H."/>
            <person name="Choi G."/>
            <person name="Song H."/>
            <person name="Lee J."/>
            <person name="Lee S.-C."/>
            <person name="Kwon J.-K."/>
            <person name="Lee H.-Y."/>
            <person name="Koo N."/>
            <person name="Hong Y."/>
            <person name="Kim R.W."/>
            <person name="Kang W.-H."/>
            <person name="Huh J.H."/>
            <person name="Kang B.-C."/>
            <person name="Yang T.-J."/>
            <person name="Lee Y.-H."/>
            <person name="Bennetzen J.L."/>
            <person name="Choi D."/>
        </authorList>
    </citation>
    <scope>NUCLEOTIDE SEQUENCE [LARGE SCALE GENOMIC DNA]</scope>
    <source>
        <strain evidence="8">cv. PBC81</strain>
    </source>
</reference>
<dbReference type="GO" id="GO:0016020">
    <property type="term" value="C:membrane"/>
    <property type="evidence" value="ECO:0007669"/>
    <property type="project" value="UniProtKB-SubCell"/>
</dbReference>
<dbReference type="PRINTS" id="PR00259">
    <property type="entry name" value="TMFOUR"/>
</dbReference>
<evidence type="ECO:0000313" key="7">
    <source>
        <dbReference type="EMBL" id="PHT48274.1"/>
    </source>
</evidence>
<keyword evidence="4 6" id="KW-1133">Transmembrane helix</keyword>
<evidence type="ECO:0000256" key="3">
    <source>
        <dbReference type="ARBA" id="ARBA00022692"/>
    </source>
</evidence>
<feature type="transmembrane region" description="Helical" evidence="6">
    <location>
        <begin position="71"/>
        <end position="104"/>
    </location>
</feature>
<dbReference type="InterPro" id="IPR044991">
    <property type="entry name" value="TET_plant"/>
</dbReference>
<evidence type="ECO:0000256" key="6">
    <source>
        <dbReference type="SAM" id="Phobius"/>
    </source>
</evidence>
<evidence type="ECO:0000256" key="5">
    <source>
        <dbReference type="ARBA" id="ARBA00023136"/>
    </source>
</evidence>
<feature type="transmembrane region" description="Helical" evidence="6">
    <location>
        <begin position="231"/>
        <end position="248"/>
    </location>
</feature>
<organism evidence="7 8">
    <name type="scientific">Capsicum baccatum</name>
    <name type="common">Peruvian pepper</name>
    <dbReference type="NCBI Taxonomy" id="33114"/>
    <lineage>
        <taxon>Eukaryota</taxon>
        <taxon>Viridiplantae</taxon>
        <taxon>Streptophyta</taxon>
        <taxon>Embryophyta</taxon>
        <taxon>Tracheophyta</taxon>
        <taxon>Spermatophyta</taxon>
        <taxon>Magnoliopsida</taxon>
        <taxon>eudicotyledons</taxon>
        <taxon>Gunneridae</taxon>
        <taxon>Pentapetalae</taxon>
        <taxon>asterids</taxon>
        <taxon>lamiids</taxon>
        <taxon>Solanales</taxon>
        <taxon>Solanaceae</taxon>
        <taxon>Solanoideae</taxon>
        <taxon>Capsiceae</taxon>
        <taxon>Capsicum</taxon>
    </lineage>
</organism>
<dbReference type="Pfam" id="PF00335">
    <property type="entry name" value="Tetraspanin"/>
    <property type="match status" value="1"/>
</dbReference>
<dbReference type="AlphaFoldDB" id="A0A2G2WSR1"/>
<dbReference type="PANTHER" id="PTHR32191">
    <property type="entry name" value="TETRASPANIN-8-RELATED"/>
    <property type="match status" value="1"/>
</dbReference>
<dbReference type="STRING" id="33114.A0A2G2WSR1"/>
<comment type="similarity">
    <text evidence="2">Belongs to the tetraspanin (TM4SF) family.</text>
</comment>
<reference evidence="7 8" key="1">
    <citation type="journal article" date="2017" name="Genome Biol.">
        <title>New reference genome sequences of hot pepper reveal the massive evolution of plant disease-resistance genes by retroduplication.</title>
        <authorList>
            <person name="Kim S."/>
            <person name="Park J."/>
            <person name="Yeom S.I."/>
            <person name="Kim Y.M."/>
            <person name="Seo E."/>
            <person name="Kim K.T."/>
            <person name="Kim M.S."/>
            <person name="Lee J.M."/>
            <person name="Cheong K."/>
            <person name="Shin H.S."/>
            <person name="Kim S.B."/>
            <person name="Han K."/>
            <person name="Lee J."/>
            <person name="Park M."/>
            <person name="Lee H.A."/>
            <person name="Lee H.Y."/>
            <person name="Lee Y."/>
            <person name="Oh S."/>
            <person name="Lee J.H."/>
            <person name="Choi E."/>
            <person name="Choi E."/>
            <person name="Lee S.E."/>
            <person name="Jeon J."/>
            <person name="Kim H."/>
            <person name="Choi G."/>
            <person name="Song H."/>
            <person name="Lee J."/>
            <person name="Lee S.C."/>
            <person name="Kwon J.K."/>
            <person name="Lee H.Y."/>
            <person name="Koo N."/>
            <person name="Hong Y."/>
            <person name="Kim R.W."/>
            <person name="Kang W.H."/>
            <person name="Huh J.H."/>
            <person name="Kang B.C."/>
            <person name="Yang T.J."/>
            <person name="Lee Y.H."/>
            <person name="Bennetzen J.L."/>
            <person name="Choi D."/>
        </authorList>
    </citation>
    <scope>NUCLEOTIDE SEQUENCE [LARGE SCALE GENOMIC DNA]</scope>
    <source>
        <strain evidence="8">cv. PBC81</strain>
    </source>
</reference>
<accession>A0A2G2WSR1</accession>
<feature type="transmembrane region" description="Helical" evidence="6">
    <location>
        <begin position="12"/>
        <end position="31"/>
    </location>
</feature>
<sequence>MSLSNNLTAFMNFLAFMCSIPIIASGTWLASKPDNECIHLLRWPVVFIGIAIMLVSLTGFIGAYWKKEGLLGVYLVCMALLIVLLLVLLVLAFVVTGTTGAYMVPGRAYREYRLEGFSHWLRDHITGPDNWGNIRACLADSAICLKLNYQYVTAEQFFAADLSPLQSGCCKPPTICEYQYMNPTLWINPTHAIVDADCSIWSNDPSQLCYSCDSCKAGLLGNVRKEWRKSILILIITLVILIWVYLIGCCAYKNTLNKANSKGHK</sequence>
<evidence type="ECO:0000256" key="2">
    <source>
        <dbReference type="ARBA" id="ARBA00006840"/>
    </source>
</evidence>
<evidence type="ECO:0000256" key="4">
    <source>
        <dbReference type="ARBA" id="ARBA00022989"/>
    </source>
</evidence>
<protein>
    <submittedName>
        <fullName evidence="7">Tetraspanin-2</fullName>
    </submittedName>
</protein>
<proteinExistence type="inferred from homology"/>